<dbReference type="Proteomes" id="UP000271162">
    <property type="component" value="Unassembled WGS sequence"/>
</dbReference>
<dbReference type="EMBL" id="UYSL01020686">
    <property type="protein sequence ID" value="VDL75752.1"/>
    <property type="molecule type" value="Genomic_DNA"/>
</dbReference>
<dbReference type="AlphaFoldDB" id="A0A0N4Y7M2"/>
<protein>
    <submittedName>
        <fullName evidence="2 4">Uncharacterized protein</fullName>
    </submittedName>
</protein>
<evidence type="ECO:0000313" key="4">
    <source>
        <dbReference type="WBParaSite" id="NBR_0001216201-mRNA-1"/>
    </source>
</evidence>
<feature type="transmembrane region" description="Helical" evidence="1">
    <location>
        <begin position="20"/>
        <end position="39"/>
    </location>
</feature>
<reference evidence="2 3" key="2">
    <citation type="submission" date="2018-11" db="EMBL/GenBank/DDBJ databases">
        <authorList>
            <consortium name="Pathogen Informatics"/>
        </authorList>
    </citation>
    <scope>NUCLEOTIDE SEQUENCE [LARGE SCALE GENOMIC DNA]</scope>
</reference>
<name>A0A0N4Y7M2_NIPBR</name>
<accession>A0A0N4Y7M2</accession>
<keyword evidence="1" id="KW-0472">Membrane</keyword>
<gene>
    <name evidence="2" type="ORF">NBR_LOCUS12163</name>
</gene>
<evidence type="ECO:0000313" key="2">
    <source>
        <dbReference type="EMBL" id="VDL75752.1"/>
    </source>
</evidence>
<evidence type="ECO:0000256" key="1">
    <source>
        <dbReference type="SAM" id="Phobius"/>
    </source>
</evidence>
<keyword evidence="1" id="KW-0812">Transmembrane</keyword>
<keyword evidence="1" id="KW-1133">Transmembrane helix</keyword>
<keyword evidence="3" id="KW-1185">Reference proteome</keyword>
<dbReference type="WBParaSite" id="NBR_0001216201-mRNA-1">
    <property type="protein sequence ID" value="NBR_0001216201-mRNA-1"/>
    <property type="gene ID" value="NBR_0001216201"/>
</dbReference>
<reference evidence="4" key="1">
    <citation type="submission" date="2017-02" db="UniProtKB">
        <authorList>
            <consortium name="WormBaseParasite"/>
        </authorList>
    </citation>
    <scope>IDENTIFICATION</scope>
</reference>
<sequence>MGVVEANVDDIVFSPLEVDTFVAIVLPVVVALKCLVVAAPNSCIIEVFRFCSTFTALSSTSIDSCEPAATIGC</sequence>
<proteinExistence type="predicted"/>
<organism evidence="4">
    <name type="scientific">Nippostrongylus brasiliensis</name>
    <name type="common">Rat hookworm</name>
    <dbReference type="NCBI Taxonomy" id="27835"/>
    <lineage>
        <taxon>Eukaryota</taxon>
        <taxon>Metazoa</taxon>
        <taxon>Ecdysozoa</taxon>
        <taxon>Nematoda</taxon>
        <taxon>Chromadorea</taxon>
        <taxon>Rhabditida</taxon>
        <taxon>Rhabditina</taxon>
        <taxon>Rhabditomorpha</taxon>
        <taxon>Strongyloidea</taxon>
        <taxon>Heligmosomidae</taxon>
        <taxon>Nippostrongylus</taxon>
    </lineage>
</organism>
<evidence type="ECO:0000313" key="3">
    <source>
        <dbReference type="Proteomes" id="UP000271162"/>
    </source>
</evidence>